<feature type="non-terminal residue" evidence="2">
    <location>
        <position position="1"/>
    </location>
</feature>
<reference evidence="2 3" key="1">
    <citation type="submission" date="2023-05" db="EMBL/GenBank/DDBJ databases">
        <title>B98-5 Cell Line De Novo Hybrid Assembly: An Optical Mapping Approach.</title>
        <authorList>
            <person name="Kananen K."/>
            <person name="Auerbach J.A."/>
            <person name="Kautto E."/>
            <person name="Blachly J.S."/>
        </authorList>
    </citation>
    <scope>NUCLEOTIDE SEQUENCE [LARGE SCALE GENOMIC DNA]</scope>
    <source>
        <strain evidence="2">B95-8</strain>
        <tissue evidence="2">Cell line</tissue>
    </source>
</reference>
<feature type="compositionally biased region" description="Basic and acidic residues" evidence="1">
    <location>
        <begin position="1"/>
        <end position="12"/>
    </location>
</feature>
<dbReference type="EMBL" id="JASSZA010000009">
    <property type="protein sequence ID" value="KAK2102992.1"/>
    <property type="molecule type" value="Genomic_DNA"/>
</dbReference>
<feature type="compositionally biased region" description="Basic and acidic residues" evidence="1">
    <location>
        <begin position="57"/>
        <end position="67"/>
    </location>
</feature>
<name>A0ABQ9V0X7_SAGOE</name>
<feature type="region of interest" description="Disordered" evidence="1">
    <location>
        <begin position="1"/>
        <end position="102"/>
    </location>
</feature>
<organism evidence="2 3">
    <name type="scientific">Saguinus oedipus</name>
    <name type="common">Cotton-top tamarin</name>
    <name type="synonym">Oedipomidas oedipus</name>
    <dbReference type="NCBI Taxonomy" id="9490"/>
    <lineage>
        <taxon>Eukaryota</taxon>
        <taxon>Metazoa</taxon>
        <taxon>Chordata</taxon>
        <taxon>Craniata</taxon>
        <taxon>Vertebrata</taxon>
        <taxon>Euteleostomi</taxon>
        <taxon>Mammalia</taxon>
        <taxon>Eutheria</taxon>
        <taxon>Euarchontoglires</taxon>
        <taxon>Primates</taxon>
        <taxon>Haplorrhini</taxon>
        <taxon>Platyrrhini</taxon>
        <taxon>Cebidae</taxon>
        <taxon>Callitrichinae</taxon>
        <taxon>Saguinus</taxon>
    </lineage>
</organism>
<proteinExistence type="predicted"/>
<keyword evidence="3" id="KW-1185">Reference proteome</keyword>
<dbReference type="Proteomes" id="UP001266305">
    <property type="component" value="Unassembled WGS sequence"/>
</dbReference>
<protein>
    <submittedName>
        <fullName evidence="2">Uncharacterized protein</fullName>
    </submittedName>
</protein>
<gene>
    <name evidence="2" type="ORF">P7K49_020659</name>
</gene>
<feature type="non-terminal residue" evidence="2">
    <location>
        <position position="113"/>
    </location>
</feature>
<evidence type="ECO:0000313" key="2">
    <source>
        <dbReference type="EMBL" id="KAK2102992.1"/>
    </source>
</evidence>
<sequence>PLLRHSHAERTQRAGLGAAAKPALAHPGCSGAATSRGPGLRAGDLSQLHGLLRRRRAPDARSRRLPDPRALGPLSPRPCLSLPIQEMGPGLPGSRATPTRTAGVCWAPAARPA</sequence>
<feature type="compositionally biased region" description="Low complexity" evidence="1">
    <location>
        <begin position="14"/>
        <end position="28"/>
    </location>
</feature>
<accession>A0ABQ9V0X7</accession>
<evidence type="ECO:0000256" key="1">
    <source>
        <dbReference type="SAM" id="MobiDB-lite"/>
    </source>
</evidence>
<comment type="caution">
    <text evidence="2">The sequence shown here is derived from an EMBL/GenBank/DDBJ whole genome shotgun (WGS) entry which is preliminary data.</text>
</comment>
<evidence type="ECO:0000313" key="3">
    <source>
        <dbReference type="Proteomes" id="UP001266305"/>
    </source>
</evidence>